<dbReference type="Pfam" id="PF00651">
    <property type="entry name" value="BTB"/>
    <property type="match status" value="1"/>
</dbReference>
<dbReference type="SUPFAM" id="SSF54695">
    <property type="entry name" value="POZ domain"/>
    <property type="match status" value="1"/>
</dbReference>
<proteinExistence type="predicted"/>
<feature type="domain" description="BTB" evidence="1">
    <location>
        <begin position="4"/>
        <end position="100"/>
    </location>
</feature>
<evidence type="ECO:0000313" key="3">
    <source>
        <dbReference type="Proteomes" id="UP000053477"/>
    </source>
</evidence>
<dbReference type="Gene3D" id="3.30.710.10">
    <property type="entry name" value="Potassium Channel Kv1.1, Chain A"/>
    <property type="match status" value="1"/>
</dbReference>
<organism evidence="2 3">
    <name type="scientific">Schizopora paradoxa</name>
    <dbReference type="NCBI Taxonomy" id="27342"/>
    <lineage>
        <taxon>Eukaryota</taxon>
        <taxon>Fungi</taxon>
        <taxon>Dikarya</taxon>
        <taxon>Basidiomycota</taxon>
        <taxon>Agaricomycotina</taxon>
        <taxon>Agaricomycetes</taxon>
        <taxon>Hymenochaetales</taxon>
        <taxon>Schizoporaceae</taxon>
        <taxon>Schizopora</taxon>
    </lineage>
</organism>
<dbReference type="AlphaFoldDB" id="A0A0H2R3Z0"/>
<feature type="non-terminal residue" evidence="2">
    <location>
        <position position="1"/>
    </location>
</feature>
<accession>A0A0H2R3Z0</accession>
<feature type="non-terminal residue" evidence="2">
    <location>
        <position position="170"/>
    </location>
</feature>
<evidence type="ECO:0000313" key="2">
    <source>
        <dbReference type="EMBL" id="KLO06534.1"/>
    </source>
</evidence>
<keyword evidence="3" id="KW-1185">Reference proteome</keyword>
<reference evidence="2 3" key="1">
    <citation type="submission" date="2015-04" db="EMBL/GenBank/DDBJ databases">
        <title>Complete genome sequence of Schizopora paradoxa KUC8140, a cosmopolitan wood degrader in East Asia.</title>
        <authorList>
            <consortium name="DOE Joint Genome Institute"/>
            <person name="Min B."/>
            <person name="Park H."/>
            <person name="Jang Y."/>
            <person name="Kim J.-J."/>
            <person name="Kim K.H."/>
            <person name="Pangilinan J."/>
            <person name="Lipzen A."/>
            <person name="Riley R."/>
            <person name="Grigoriev I.V."/>
            <person name="Spatafora J.W."/>
            <person name="Choi I.-G."/>
        </authorList>
    </citation>
    <scope>NUCLEOTIDE SEQUENCE [LARGE SCALE GENOMIC DNA]</scope>
    <source>
        <strain evidence="2 3">KUC8140</strain>
    </source>
</reference>
<protein>
    <recommendedName>
        <fullName evidence="1">BTB domain-containing protein</fullName>
    </recommendedName>
</protein>
<name>A0A0H2R3Z0_9AGAM</name>
<sequence length="170" mass="19297">SSGDTVFQSSEGTKFRLNSAILKAASTVFEGMFAMPRDPNEPTDSPITLEEKTKVLSFMFNCVFPTNTTEHLQDYEEVWEVVEAAEKYDMPSVLKILKLFVLADVELREDSLKLFAVASHCGWRDVVRTSSNSSLSKDISNYQNIHILKKAKSSDVFSLLELHWKRKEVL</sequence>
<dbReference type="InParanoid" id="A0A0H2R3Z0"/>
<gene>
    <name evidence="2" type="ORF">SCHPADRAFT_809284</name>
</gene>
<dbReference type="EMBL" id="KQ086199">
    <property type="protein sequence ID" value="KLO06534.1"/>
    <property type="molecule type" value="Genomic_DNA"/>
</dbReference>
<dbReference type="STRING" id="27342.A0A0H2R3Z0"/>
<dbReference type="OrthoDB" id="3238622at2759"/>
<evidence type="ECO:0000259" key="1">
    <source>
        <dbReference type="Pfam" id="PF00651"/>
    </source>
</evidence>
<dbReference type="InterPro" id="IPR011333">
    <property type="entry name" value="SKP1/BTB/POZ_sf"/>
</dbReference>
<dbReference type="InterPro" id="IPR000210">
    <property type="entry name" value="BTB/POZ_dom"/>
</dbReference>
<dbReference type="Proteomes" id="UP000053477">
    <property type="component" value="Unassembled WGS sequence"/>
</dbReference>